<feature type="transmembrane region" description="Helical" evidence="1">
    <location>
        <begin position="201"/>
        <end position="223"/>
    </location>
</feature>
<evidence type="ECO:0000256" key="1">
    <source>
        <dbReference type="SAM" id="Phobius"/>
    </source>
</evidence>
<keyword evidence="1" id="KW-0812">Transmembrane</keyword>
<feature type="transmembrane region" description="Helical" evidence="1">
    <location>
        <begin position="133"/>
        <end position="155"/>
    </location>
</feature>
<dbReference type="Proteomes" id="UP000262719">
    <property type="component" value="Segment"/>
</dbReference>
<keyword evidence="1" id="KW-1133">Transmembrane helix</keyword>
<proteinExistence type="predicted"/>
<organism evidence="2 3">
    <name type="scientific">Gordonia phage Schmidt</name>
    <dbReference type="NCBI Taxonomy" id="2301697"/>
    <lineage>
        <taxon>Viruses</taxon>
        <taxon>Duplodnaviria</taxon>
        <taxon>Heunggongvirae</taxon>
        <taxon>Uroviricota</taxon>
        <taxon>Caudoviricetes</taxon>
        <taxon>Ruthgordonvirinae</taxon>
        <taxon>Schmidtvirus</taxon>
        <taxon>Schmidtvirus schmidt</taxon>
    </lineage>
</organism>
<reference evidence="2 3" key="1">
    <citation type="submission" date="2018-07" db="EMBL/GenBank/DDBJ databases">
        <authorList>
            <person name="Roberston F.H."/>
            <person name="Ghiringhelli B.C."/>
            <person name="Garcia S."/>
            <person name="Henry S."/>
            <person name="Naegele L."/>
            <person name="Slowan-Pomeroy T."/>
            <person name="Briggs L.A."/>
            <person name="Warner M.H."/>
            <person name="Garlena R.A."/>
            <person name="Russell D.A."/>
            <person name="Pope W.H."/>
            <person name="Jacobs-Sera D."/>
            <person name="Hatfull G.F."/>
        </authorList>
    </citation>
    <scope>NUCLEOTIDE SEQUENCE [LARGE SCALE GENOMIC DNA]</scope>
</reference>
<protein>
    <submittedName>
        <fullName evidence="2">Uncharacterized protein</fullName>
    </submittedName>
</protein>
<evidence type="ECO:0000313" key="3">
    <source>
        <dbReference type="Proteomes" id="UP000262719"/>
    </source>
</evidence>
<keyword evidence="3" id="KW-1185">Reference proteome</keyword>
<feature type="transmembrane region" description="Helical" evidence="1">
    <location>
        <begin position="167"/>
        <end position="189"/>
    </location>
</feature>
<evidence type="ECO:0000313" key="2">
    <source>
        <dbReference type="EMBL" id="AXQ65155.1"/>
    </source>
</evidence>
<keyword evidence="1" id="KW-0472">Membrane</keyword>
<dbReference type="RefSeq" id="YP_010050973.1">
    <property type="nucleotide sequence ID" value="NC_054436.1"/>
</dbReference>
<sequence length="233" mass="25300">MNPTIVLQLLSVLALTSAAIARSLTVHQSRATRQLTIALVTFAASQLLRLFAYNVSDWYSLVELAANLTWAVAACALLKHVLIAGRNTRWLWCINRARIASLCLLVFTYAASTAPYTLSDAMPVGLPTDPWMVAHWLVLLTFSTICIVLLTRAVFVSLEGACPVERATLLAWFAAAVVGVCGVVSTLSVSVTPAEHWRSTWALTSVATTLIAVGALIISYYRVRTPARQLTKV</sequence>
<feature type="transmembrane region" description="Helical" evidence="1">
    <location>
        <begin position="58"/>
        <end position="78"/>
    </location>
</feature>
<accession>A0A385E2Q2</accession>
<gene>
    <name evidence="2" type="primary">33</name>
    <name evidence="2" type="ORF">SEA_SCHMIDT_33</name>
</gene>
<dbReference type="KEGG" id="vg:63911712"/>
<feature type="transmembrane region" description="Helical" evidence="1">
    <location>
        <begin position="99"/>
        <end position="118"/>
    </location>
</feature>
<dbReference type="EMBL" id="MH651189">
    <property type="protein sequence ID" value="AXQ65155.1"/>
    <property type="molecule type" value="Genomic_DNA"/>
</dbReference>
<name>A0A385E2Q2_9CAUD</name>
<dbReference type="GeneID" id="63911712"/>